<keyword evidence="4" id="KW-1185">Reference proteome</keyword>
<dbReference type="GeneID" id="85306285"/>
<evidence type="ECO:0000313" key="3">
    <source>
        <dbReference type="EMBL" id="KAK1770294.1"/>
    </source>
</evidence>
<dbReference type="InterPro" id="IPR036610">
    <property type="entry name" value="PEBP-like_sf"/>
</dbReference>
<feature type="compositionally biased region" description="Low complexity" evidence="1">
    <location>
        <begin position="205"/>
        <end position="222"/>
    </location>
</feature>
<protein>
    <submittedName>
        <fullName evidence="3">PEBP-like protein</fullName>
    </submittedName>
</protein>
<comment type="caution">
    <text evidence="3">The sequence shown here is derived from an EMBL/GenBank/DDBJ whole genome shotgun (WGS) entry which is preliminary data.</text>
</comment>
<accession>A0AAJ0FPM4</accession>
<proteinExistence type="predicted"/>
<feature type="region of interest" description="Disordered" evidence="1">
    <location>
        <begin position="199"/>
        <end position="222"/>
    </location>
</feature>
<dbReference type="CDD" id="cd00866">
    <property type="entry name" value="PEBP_euk"/>
    <property type="match status" value="1"/>
</dbReference>
<dbReference type="Gene3D" id="3.90.280.10">
    <property type="entry name" value="PEBP-like"/>
    <property type="match status" value="1"/>
</dbReference>
<keyword evidence="2" id="KW-0732">Signal</keyword>
<dbReference type="SUPFAM" id="SSF49777">
    <property type="entry name" value="PEBP-like"/>
    <property type="match status" value="1"/>
</dbReference>
<organism evidence="3 4">
    <name type="scientific">Phialemonium atrogriseum</name>
    <dbReference type="NCBI Taxonomy" id="1093897"/>
    <lineage>
        <taxon>Eukaryota</taxon>
        <taxon>Fungi</taxon>
        <taxon>Dikarya</taxon>
        <taxon>Ascomycota</taxon>
        <taxon>Pezizomycotina</taxon>
        <taxon>Sordariomycetes</taxon>
        <taxon>Sordariomycetidae</taxon>
        <taxon>Cephalothecales</taxon>
        <taxon>Cephalothecaceae</taxon>
        <taxon>Phialemonium</taxon>
    </lineage>
</organism>
<evidence type="ECO:0000256" key="2">
    <source>
        <dbReference type="SAM" id="SignalP"/>
    </source>
</evidence>
<dbReference type="AlphaFoldDB" id="A0AAJ0FPM4"/>
<dbReference type="InterPro" id="IPR035810">
    <property type="entry name" value="PEBP_euk"/>
</dbReference>
<dbReference type="InterPro" id="IPR008914">
    <property type="entry name" value="PEBP"/>
</dbReference>
<dbReference type="Proteomes" id="UP001244011">
    <property type="component" value="Unassembled WGS sequence"/>
</dbReference>
<dbReference type="Pfam" id="PF01161">
    <property type="entry name" value="PBP"/>
    <property type="match status" value="1"/>
</dbReference>
<name>A0AAJ0FPM4_9PEZI</name>
<dbReference type="PANTHER" id="PTHR11362:SF141">
    <property type="entry name" value="PHOSPHATIDYLETHANOLAMINE-BINDING PROTEIN"/>
    <property type="match status" value="1"/>
</dbReference>
<dbReference type="GO" id="GO:0046578">
    <property type="term" value="P:regulation of Ras protein signal transduction"/>
    <property type="evidence" value="ECO:0007669"/>
    <property type="project" value="TreeGrafter"/>
</dbReference>
<dbReference type="GO" id="GO:0030414">
    <property type="term" value="F:peptidase inhibitor activity"/>
    <property type="evidence" value="ECO:0007669"/>
    <property type="project" value="TreeGrafter"/>
</dbReference>
<dbReference type="GO" id="GO:0005543">
    <property type="term" value="F:phospholipid binding"/>
    <property type="evidence" value="ECO:0007669"/>
    <property type="project" value="TreeGrafter"/>
</dbReference>
<dbReference type="PANTHER" id="PTHR11362">
    <property type="entry name" value="PHOSPHATIDYLETHANOLAMINE-BINDING PROTEIN"/>
    <property type="match status" value="1"/>
</dbReference>
<feature type="signal peptide" evidence="2">
    <location>
        <begin position="1"/>
        <end position="18"/>
    </location>
</feature>
<dbReference type="GO" id="GO:0030162">
    <property type="term" value="P:regulation of proteolysis"/>
    <property type="evidence" value="ECO:0007669"/>
    <property type="project" value="TreeGrafter"/>
</dbReference>
<sequence>MLSQSLAVLVAAATVSFAKTPARFEPASNTDLIVEFSNLAALNGATISKEASANEPQIGTATQLTGTSYAVIMIDLDIPTNNTSVTDTLLHWMQTDLTPATTPTQLNMTSGSQAVFLLKNAANTPALAPYFGPSPPARTPLSHRYTQILVDTSGVSTQATGALQGAAANRRGFQAQAVLQQAGLQNKVVAGNFFIVTNPGPAQDPTGSPSNTTRSGPSSTPSTVIVNEAGILGQPHVTIFALLAAGAVFLGF</sequence>
<reference evidence="3" key="1">
    <citation type="submission" date="2023-06" db="EMBL/GenBank/DDBJ databases">
        <title>Genome-scale phylogeny and comparative genomics of the fungal order Sordariales.</title>
        <authorList>
            <consortium name="Lawrence Berkeley National Laboratory"/>
            <person name="Hensen N."/>
            <person name="Bonometti L."/>
            <person name="Westerberg I."/>
            <person name="Brannstrom I.O."/>
            <person name="Guillou S."/>
            <person name="Cros-Aarteil S."/>
            <person name="Calhoun S."/>
            <person name="Haridas S."/>
            <person name="Kuo A."/>
            <person name="Mondo S."/>
            <person name="Pangilinan J."/>
            <person name="Riley R."/>
            <person name="Labutti K."/>
            <person name="Andreopoulos B."/>
            <person name="Lipzen A."/>
            <person name="Chen C."/>
            <person name="Yanf M."/>
            <person name="Daum C."/>
            <person name="Ng V."/>
            <person name="Clum A."/>
            <person name="Steindorff A."/>
            <person name="Ohm R."/>
            <person name="Martin F."/>
            <person name="Silar P."/>
            <person name="Natvig D."/>
            <person name="Lalanne C."/>
            <person name="Gautier V."/>
            <person name="Ament-Velasquez S.L."/>
            <person name="Kruys A."/>
            <person name="Hutchinson M.I."/>
            <person name="Powell A.J."/>
            <person name="Barry K."/>
            <person name="Miller A.N."/>
            <person name="Grigoriev I.V."/>
            <person name="Debuchy R."/>
            <person name="Gladieux P."/>
            <person name="Thoren M.H."/>
            <person name="Johannesson H."/>
        </authorList>
    </citation>
    <scope>NUCLEOTIDE SEQUENCE</scope>
    <source>
        <strain evidence="3">8032-3</strain>
    </source>
</reference>
<evidence type="ECO:0000256" key="1">
    <source>
        <dbReference type="SAM" id="MobiDB-lite"/>
    </source>
</evidence>
<feature type="chain" id="PRO_5042612525" evidence="2">
    <location>
        <begin position="19"/>
        <end position="252"/>
    </location>
</feature>
<dbReference type="RefSeq" id="XP_060286507.1">
    <property type="nucleotide sequence ID" value="XM_060423098.1"/>
</dbReference>
<gene>
    <name evidence="3" type="ORF">QBC33DRAFT_260228</name>
</gene>
<evidence type="ECO:0000313" key="4">
    <source>
        <dbReference type="Proteomes" id="UP001244011"/>
    </source>
</evidence>
<dbReference type="EMBL" id="MU839000">
    <property type="protein sequence ID" value="KAK1770294.1"/>
    <property type="molecule type" value="Genomic_DNA"/>
</dbReference>